<comment type="catalytic activity">
    <reaction evidence="1">
        <text>ATP + protein L-histidine = ADP + protein N-phospho-L-histidine.</text>
        <dbReference type="EC" id="2.7.13.3"/>
    </reaction>
</comment>
<dbReference type="Gene3D" id="1.10.287.130">
    <property type="match status" value="1"/>
</dbReference>
<name>A0A918MVW3_9ALTE</name>
<dbReference type="PANTHER" id="PTHR45436:SF5">
    <property type="entry name" value="SENSOR HISTIDINE KINASE TRCS"/>
    <property type="match status" value="1"/>
</dbReference>
<keyword evidence="6" id="KW-0812">Transmembrane</keyword>
<accession>A0A918MVW3</accession>
<keyword evidence="4" id="KW-0808">Transferase</keyword>
<dbReference type="Gene3D" id="3.30.565.10">
    <property type="entry name" value="Histidine kinase-like ATPase, C-terminal domain"/>
    <property type="match status" value="1"/>
</dbReference>
<dbReference type="GO" id="GO:0000155">
    <property type="term" value="F:phosphorelay sensor kinase activity"/>
    <property type="evidence" value="ECO:0007669"/>
    <property type="project" value="InterPro"/>
</dbReference>
<evidence type="ECO:0000313" key="8">
    <source>
        <dbReference type="EMBL" id="GGW76208.1"/>
    </source>
</evidence>
<dbReference type="SUPFAM" id="SSF47384">
    <property type="entry name" value="Homodimeric domain of signal transducing histidine kinase"/>
    <property type="match status" value="1"/>
</dbReference>
<evidence type="ECO:0000256" key="1">
    <source>
        <dbReference type="ARBA" id="ARBA00000085"/>
    </source>
</evidence>
<keyword evidence="6" id="KW-1133">Transmembrane helix</keyword>
<evidence type="ECO:0000256" key="3">
    <source>
        <dbReference type="ARBA" id="ARBA00022553"/>
    </source>
</evidence>
<evidence type="ECO:0000259" key="7">
    <source>
        <dbReference type="PROSITE" id="PS50109"/>
    </source>
</evidence>
<protein>
    <recommendedName>
        <fullName evidence="2">histidine kinase</fullName>
        <ecNumber evidence="2">2.7.13.3</ecNumber>
    </recommendedName>
</protein>
<dbReference type="Pfam" id="PF00512">
    <property type="entry name" value="HisKA"/>
    <property type="match status" value="1"/>
</dbReference>
<dbReference type="AlphaFoldDB" id="A0A918MVW3"/>
<evidence type="ECO:0000313" key="9">
    <source>
        <dbReference type="Proteomes" id="UP000631300"/>
    </source>
</evidence>
<dbReference type="EMBL" id="BMXP01000001">
    <property type="protein sequence ID" value="GGW76208.1"/>
    <property type="molecule type" value="Genomic_DNA"/>
</dbReference>
<dbReference type="PANTHER" id="PTHR45436">
    <property type="entry name" value="SENSOR HISTIDINE KINASE YKOH"/>
    <property type="match status" value="1"/>
</dbReference>
<feature type="transmembrane region" description="Helical" evidence="6">
    <location>
        <begin position="12"/>
        <end position="36"/>
    </location>
</feature>
<dbReference type="InterPro" id="IPR036890">
    <property type="entry name" value="HATPase_C_sf"/>
</dbReference>
<comment type="caution">
    <text evidence="8">The sequence shown here is derived from an EMBL/GenBank/DDBJ whole genome shotgun (WGS) entry which is preliminary data.</text>
</comment>
<dbReference type="RefSeq" id="WP_189403583.1">
    <property type="nucleotide sequence ID" value="NZ_BMXP01000001.1"/>
</dbReference>
<dbReference type="InterPro" id="IPR050428">
    <property type="entry name" value="TCS_sensor_his_kinase"/>
</dbReference>
<organism evidence="8 9">
    <name type="scientific">Alteromonas halophila</name>
    <dbReference type="NCBI Taxonomy" id="516698"/>
    <lineage>
        <taxon>Bacteria</taxon>
        <taxon>Pseudomonadati</taxon>
        <taxon>Pseudomonadota</taxon>
        <taxon>Gammaproteobacteria</taxon>
        <taxon>Alteromonadales</taxon>
        <taxon>Alteromonadaceae</taxon>
        <taxon>Alteromonas/Salinimonas group</taxon>
        <taxon>Alteromonas</taxon>
    </lineage>
</organism>
<sequence length="412" mass="46378">MVIRESIQRKIRWLIIGFTFTISVIFIGLLIVYAWVVEDNIFNRMVSEEARYIEQQFIASGERVAPRIPFMKLYRDWQALPEHVQMLRQQSPERIEFPLSDGGAIHIREVQLGNTTQLLSANVSSYEISKDYLPKLLPWMLLVLMMVVICALVLARYLAAGVVKPLQRITFAVANNRDNRPLTFQQGFANNEIGYLADTISKSFNRLHAALQRESDFSRDISHELRTPVAVLKMVSGRLQAKEPLDEDTLKKVGAAVAEVEQSVGILLALSREESVQKTSYCLLQEVEHCIINHFALSQVDDARLDIDIPANYRITCNQNLLHMLLNNLINNVVQHASVVALNIILNNDRLMISNPVDACPPDDVLSPRVKAVGSLGLGQGLHLVKRICDKSGWDVSVTSDNHNFMVSITLG</sequence>
<gene>
    <name evidence="8" type="ORF">GCM10007391_05920</name>
</gene>
<evidence type="ECO:0000256" key="2">
    <source>
        <dbReference type="ARBA" id="ARBA00012438"/>
    </source>
</evidence>
<dbReference type="SMART" id="SM00388">
    <property type="entry name" value="HisKA"/>
    <property type="match status" value="1"/>
</dbReference>
<dbReference type="Proteomes" id="UP000631300">
    <property type="component" value="Unassembled WGS sequence"/>
</dbReference>
<reference evidence="8" key="2">
    <citation type="submission" date="2020-09" db="EMBL/GenBank/DDBJ databases">
        <authorList>
            <person name="Sun Q."/>
            <person name="Kim S."/>
        </authorList>
    </citation>
    <scope>NUCLEOTIDE SEQUENCE</scope>
    <source>
        <strain evidence="8">KCTC 22164</strain>
    </source>
</reference>
<dbReference type="PROSITE" id="PS50109">
    <property type="entry name" value="HIS_KIN"/>
    <property type="match status" value="1"/>
</dbReference>
<evidence type="ECO:0000256" key="5">
    <source>
        <dbReference type="ARBA" id="ARBA00022777"/>
    </source>
</evidence>
<evidence type="ECO:0000256" key="6">
    <source>
        <dbReference type="SAM" id="Phobius"/>
    </source>
</evidence>
<feature type="domain" description="Histidine kinase" evidence="7">
    <location>
        <begin position="220"/>
        <end position="412"/>
    </location>
</feature>
<keyword evidence="6" id="KW-0472">Membrane</keyword>
<evidence type="ECO:0000256" key="4">
    <source>
        <dbReference type="ARBA" id="ARBA00022679"/>
    </source>
</evidence>
<feature type="transmembrane region" description="Helical" evidence="6">
    <location>
        <begin position="136"/>
        <end position="159"/>
    </location>
</feature>
<dbReference type="EC" id="2.7.13.3" evidence="2"/>
<dbReference type="InterPro" id="IPR036097">
    <property type="entry name" value="HisK_dim/P_sf"/>
</dbReference>
<dbReference type="CDD" id="cd00082">
    <property type="entry name" value="HisKA"/>
    <property type="match status" value="1"/>
</dbReference>
<keyword evidence="9" id="KW-1185">Reference proteome</keyword>
<proteinExistence type="predicted"/>
<reference evidence="8" key="1">
    <citation type="journal article" date="2014" name="Int. J. Syst. Evol. Microbiol.">
        <title>Complete genome sequence of Corynebacterium casei LMG S-19264T (=DSM 44701T), isolated from a smear-ripened cheese.</title>
        <authorList>
            <consortium name="US DOE Joint Genome Institute (JGI-PGF)"/>
            <person name="Walter F."/>
            <person name="Albersmeier A."/>
            <person name="Kalinowski J."/>
            <person name="Ruckert C."/>
        </authorList>
    </citation>
    <scope>NUCLEOTIDE SEQUENCE</scope>
    <source>
        <strain evidence="8">KCTC 22164</strain>
    </source>
</reference>
<dbReference type="InterPro" id="IPR005467">
    <property type="entry name" value="His_kinase_dom"/>
</dbReference>
<keyword evidence="3" id="KW-0597">Phosphoprotein</keyword>
<dbReference type="SUPFAM" id="SSF55874">
    <property type="entry name" value="ATPase domain of HSP90 chaperone/DNA topoisomerase II/histidine kinase"/>
    <property type="match status" value="1"/>
</dbReference>
<dbReference type="InterPro" id="IPR003661">
    <property type="entry name" value="HisK_dim/P_dom"/>
</dbReference>
<keyword evidence="5 8" id="KW-0418">Kinase</keyword>